<organism evidence="16 17">
    <name type="scientific">Linderina pennispora</name>
    <dbReference type="NCBI Taxonomy" id="61395"/>
    <lineage>
        <taxon>Eukaryota</taxon>
        <taxon>Fungi</taxon>
        <taxon>Fungi incertae sedis</taxon>
        <taxon>Zoopagomycota</taxon>
        <taxon>Kickxellomycotina</taxon>
        <taxon>Kickxellomycetes</taxon>
        <taxon>Kickxellales</taxon>
        <taxon>Kickxellaceae</taxon>
        <taxon>Linderina</taxon>
    </lineage>
</organism>
<dbReference type="STRING" id="61395.A0A1Y1W7U2"/>
<accession>A0A1Y1W7U2</accession>
<feature type="compositionally biased region" description="Basic and acidic residues" evidence="13">
    <location>
        <begin position="1"/>
        <end position="13"/>
    </location>
</feature>
<dbReference type="Proteomes" id="UP000193922">
    <property type="component" value="Unassembled WGS sequence"/>
</dbReference>
<dbReference type="SUPFAM" id="SSF47370">
    <property type="entry name" value="Bromodomain"/>
    <property type="match status" value="1"/>
</dbReference>
<evidence type="ECO:0000259" key="15">
    <source>
        <dbReference type="PROSITE" id="PS51186"/>
    </source>
</evidence>
<comment type="caution">
    <text evidence="16">The sequence shown here is derived from an EMBL/GenBank/DDBJ whole genome shotgun (WGS) entry which is preliminary data.</text>
</comment>
<dbReference type="GO" id="GO:0010484">
    <property type="term" value="F:histone H3 acetyltransferase activity"/>
    <property type="evidence" value="ECO:0007669"/>
    <property type="project" value="TreeGrafter"/>
</dbReference>
<dbReference type="PROSITE" id="PS51186">
    <property type="entry name" value="GNAT"/>
    <property type="match status" value="1"/>
</dbReference>
<sequence length="425" mass="48517">MADTAHVKTEHGSHLNGYTSKSLNSKKRSHSESVDSDNDDGEIKEFSPTKSEFEPDASQPDVTESEKPTAKEGEEGEEKTAAVEERQGLIRFEVVYNDTCDSSMRLLTGLKNIFQKQLPKMPKEYIARLVYDRNHSSMAIVKGASHVVGGITFRLFEQRQFAEIVFCAVSSSEQVKGYGSFLMNNLKDYIMANTGARHFLTYADNYAIGYFQKQGFTKEITLDKRLWMGYIKDYEGGTLMQCSMVPKVKYLEVKEILAKQREAVLEKIRAQTRSQIVYPGLTCFNDGGSGIDPMSIPGIAESGWTPEIDEMNRRRARSKLNTWQITVVSELLVHPSAWPFQKPVDPQEVPDYYVVIKEPMDLQTLEDNVDMNKYPTLEAFVNDTRKIFVNCKNYNGEGTRYWTCACQLEKFFEDKVRDYKGRQTK</sequence>
<dbReference type="InterPro" id="IPR036427">
    <property type="entry name" value="Bromodomain-like_sf"/>
</dbReference>
<dbReference type="PANTHER" id="PTHR45750">
    <property type="entry name" value="GH11602P"/>
    <property type="match status" value="1"/>
</dbReference>
<comment type="similarity">
    <text evidence="2">Belongs to the acetyltransferase family. GCN5 subfamily.</text>
</comment>
<dbReference type="Gene3D" id="3.40.630.30">
    <property type="match status" value="1"/>
</dbReference>
<evidence type="ECO:0000256" key="3">
    <source>
        <dbReference type="ARBA" id="ARBA00013184"/>
    </source>
</evidence>
<evidence type="ECO:0000259" key="14">
    <source>
        <dbReference type="PROSITE" id="PS50014"/>
    </source>
</evidence>
<evidence type="ECO:0000256" key="8">
    <source>
        <dbReference type="ARBA" id="ARBA00023159"/>
    </source>
</evidence>
<feature type="region of interest" description="Disordered" evidence="13">
    <location>
        <begin position="1"/>
        <end position="82"/>
    </location>
</feature>
<evidence type="ECO:0000256" key="1">
    <source>
        <dbReference type="ARBA" id="ARBA00004123"/>
    </source>
</evidence>
<keyword evidence="6" id="KW-0805">Transcription regulation</keyword>
<evidence type="ECO:0000256" key="7">
    <source>
        <dbReference type="ARBA" id="ARBA00023117"/>
    </source>
</evidence>
<dbReference type="InterPro" id="IPR016181">
    <property type="entry name" value="Acyl_CoA_acyltransferase"/>
</dbReference>
<evidence type="ECO:0000256" key="10">
    <source>
        <dbReference type="ARBA" id="ARBA00023242"/>
    </source>
</evidence>
<dbReference type="GO" id="GO:0000123">
    <property type="term" value="C:histone acetyltransferase complex"/>
    <property type="evidence" value="ECO:0007669"/>
    <property type="project" value="TreeGrafter"/>
</dbReference>
<evidence type="ECO:0000256" key="6">
    <source>
        <dbReference type="ARBA" id="ARBA00023015"/>
    </source>
</evidence>
<dbReference type="EC" id="2.3.1.48" evidence="3"/>
<feature type="compositionally biased region" description="Basic and acidic residues" evidence="13">
    <location>
        <begin position="64"/>
        <end position="82"/>
    </location>
</feature>
<dbReference type="AlphaFoldDB" id="A0A1Y1W7U2"/>
<evidence type="ECO:0000256" key="4">
    <source>
        <dbReference type="ARBA" id="ARBA00022679"/>
    </source>
</evidence>
<keyword evidence="11" id="KW-0012">Acyltransferase</keyword>
<dbReference type="SUPFAM" id="SSF55729">
    <property type="entry name" value="Acyl-CoA N-acyltransferases (Nat)"/>
    <property type="match status" value="1"/>
</dbReference>
<dbReference type="InterPro" id="IPR037800">
    <property type="entry name" value="GCN5"/>
</dbReference>
<feature type="domain" description="Bromo" evidence="14">
    <location>
        <begin position="332"/>
        <end position="402"/>
    </location>
</feature>
<feature type="domain" description="N-acetyltransferase" evidence="15">
    <location>
        <begin position="97"/>
        <end position="245"/>
    </location>
</feature>
<feature type="compositionally biased region" description="Basic and acidic residues" evidence="13">
    <location>
        <begin position="41"/>
        <end position="53"/>
    </location>
</feature>
<protein>
    <recommendedName>
        <fullName evidence="3">histone acetyltransferase</fullName>
        <ecNumber evidence="3">2.3.1.48</ecNumber>
    </recommendedName>
</protein>
<dbReference type="InterPro" id="IPR000182">
    <property type="entry name" value="GNAT_dom"/>
</dbReference>
<evidence type="ECO:0000256" key="12">
    <source>
        <dbReference type="PROSITE-ProRule" id="PRU00035"/>
    </source>
</evidence>
<dbReference type="Pfam" id="PF00439">
    <property type="entry name" value="Bromodomain"/>
    <property type="match status" value="1"/>
</dbReference>
<dbReference type="Pfam" id="PF00583">
    <property type="entry name" value="Acetyltransf_1"/>
    <property type="match status" value="1"/>
</dbReference>
<dbReference type="OrthoDB" id="1937912at2759"/>
<keyword evidence="4 16" id="KW-0808">Transferase</keyword>
<dbReference type="SMART" id="SM00297">
    <property type="entry name" value="BROMO"/>
    <property type="match status" value="1"/>
</dbReference>
<evidence type="ECO:0000313" key="17">
    <source>
        <dbReference type="Proteomes" id="UP000193922"/>
    </source>
</evidence>
<dbReference type="InterPro" id="IPR018359">
    <property type="entry name" value="Bromodomain_CS"/>
</dbReference>
<dbReference type="PROSITE" id="PS50014">
    <property type="entry name" value="BROMODOMAIN_2"/>
    <property type="match status" value="1"/>
</dbReference>
<dbReference type="GO" id="GO:0005634">
    <property type="term" value="C:nucleus"/>
    <property type="evidence" value="ECO:0007669"/>
    <property type="project" value="UniProtKB-SubCell"/>
</dbReference>
<dbReference type="PANTHER" id="PTHR45750:SF3">
    <property type="entry name" value="HISTONE ACETYLTRANSFERASE"/>
    <property type="match status" value="1"/>
</dbReference>
<dbReference type="PROSITE" id="PS00633">
    <property type="entry name" value="BROMODOMAIN_1"/>
    <property type="match status" value="1"/>
</dbReference>
<proteinExistence type="inferred from homology"/>
<keyword evidence="10" id="KW-0539">Nucleus</keyword>
<dbReference type="PRINTS" id="PR00503">
    <property type="entry name" value="BROMODOMAIN"/>
</dbReference>
<name>A0A1Y1W7U2_9FUNG</name>
<evidence type="ECO:0000313" key="16">
    <source>
        <dbReference type="EMBL" id="ORX69587.1"/>
    </source>
</evidence>
<dbReference type="GO" id="GO:0045944">
    <property type="term" value="P:positive regulation of transcription by RNA polymerase II"/>
    <property type="evidence" value="ECO:0007669"/>
    <property type="project" value="TreeGrafter"/>
</dbReference>
<keyword evidence="8" id="KW-0010">Activator</keyword>
<reference evidence="16 17" key="1">
    <citation type="submission" date="2016-07" db="EMBL/GenBank/DDBJ databases">
        <title>Pervasive Adenine N6-methylation of Active Genes in Fungi.</title>
        <authorList>
            <consortium name="DOE Joint Genome Institute"/>
            <person name="Mondo S.J."/>
            <person name="Dannebaum R.O."/>
            <person name="Kuo R.C."/>
            <person name="Labutti K."/>
            <person name="Haridas S."/>
            <person name="Kuo A."/>
            <person name="Salamov A."/>
            <person name="Ahrendt S.R."/>
            <person name="Lipzen A."/>
            <person name="Sullivan W."/>
            <person name="Andreopoulos W.B."/>
            <person name="Clum A."/>
            <person name="Lindquist E."/>
            <person name="Daum C."/>
            <person name="Ramamoorthy G.K."/>
            <person name="Gryganskyi A."/>
            <person name="Culley D."/>
            <person name="Magnuson J.K."/>
            <person name="James T.Y."/>
            <person name="O'Malley M.A."/>
            <person name="Stajich J.E."/>
            <person name="Spatafora J.W."/>
            <person name="Visel A."/>
            <person name="Grigoriev I.V."/>
        </authorList>
    </citation>
    <scope>NUCLEOTIDE SEQUENCE [LARGE SCALE GENOMIC DNA]</scope>
    <source>
        <strain evidence="16 17">ATCC 12442</strain>
    </source>
</reference>
<keyword evidence="5" id="KW-0156">Chromatin regulator</keyword>
<keyword evidence="7 12" id="KW-0103">Bromodomain</keyword>
<evidence type="ECO:0000256" key="9">
    <source>
        <dbReference type="ARBA" id="ARBA00023163"/>
    </source>
</evidence>
<keyword evidence="9" id="KW-0804">Transcription</keyword>
<dbReference type="GeneID" id="63804308"/>
<gene>
    <name evidence="16" type="ORF">DL89DRAFT_267771</name>
</gene>
<dbReference type="RefSeq" id="XP_040743275.1">
    <property type="nucleotide sequence ID" value="XM_040887660.1"/>
</dbReference>
<comment type="subcellular location">
    <subcellularLocation>
        <location evidence="1">Nucleus</location>
    </subcellularLocation>
</comment>
<evidence type="ECO:0000256" key="13">
    <source>
        <dbReference type="SAM" id="MobiDB-lite"/>
    </source>
</evidence>
<evidence type="ECO:0000256" key="11">
    <source>
        <dbReference type="ARBA" id="ARBA00023315"/>
    </source>
</evidence>
<dbReference type="EMBL" id="MCFD01000007">
    <property type="protein sequence ID" value="ORX69587.1"/>
    <property type="molecule type" value="Genomic_DNA"/>
</dbReference>
<dbReference type="Gene3D" id="1.20.920.10">
    <property type="entry name" value="Bromodomain-like"/>
    <property type="match status" value="1"/>
</dbReference>
<evidence type="ECO:0000256" key="5">
    <source>
        <dbReference type="ARBA" id="ARBA00022853"/>
    </source>
</evidence>
<dbReference type="InterPro" id="IPR001487">
    <property type="entry name" value="Bromodomain"/>
</dbReference>
<evidence type="ECO:0000256" key="2">
    <source>
        <dbReference type="ARBA" id="ARBA00008607"/>
    </source>
</evidence>
<keyword evidence="17" id="KW-1185">Reference proteome</keyword>